<evidence type="ECO:0000313" key="11">
    <source>
        <dbReference type="Proteomes" id="UP000319525"/>
    </source>
</evidence>
<dbReference type="AlphaFoldDB" id="A0A4Y3QM53"/>
<dbReference type="PANTHER" id="PTHR42929:SF1">
    <property type="entry name" value="INNER MEMBRANE ABC TRANSPORTER PERMEASE PROTEIN YDCU-RELATED"/>
    <property type="match status" value="1"/>
</dbReference>
<gene>
    <name evidence="10" type="ORF">MTE01_11750</name>
</gene>
<evidence type="ECO:0000256" key="3">
    <source>
        <dbReference type="ARBA" id="ARBA00022448"/>
    </source>
</evidence>
<keyword evidence="4" id="KW-1003">Cell membrane</keyword>
<evidence type="ECO:0000256" key="7">
    <source>
        <dbReference type="ARBA" id="ARBA00023136"/>
    </source>
</evidence>
<evidence type="ECO:0000256" key="1">
    <source>
        <dbReference type="ARBA" id="ARBA00004651"/>
    </source>
</evidence>
<reference evidence="10 11" key="1">
    <citation type="submission" date="2019-06" db="EMBL/GenBank/DDBJ databases">
        <title>Whole genome shotgun sequence of Microbacterium testaceum NBRC 12675.</title>
        <authorList>
            <person name="Hosoyama A."/>
            <person name="Uohara A."/>
            <person name="Ohji S."/>
            <person name="Ichikawa N."/>
        </authorList>
    </citation>
    <scope>NUCLEOTIDE SEQUENCE [LARGE SCALE GENOMIC DNA]</scope>
    <source>
        <strain evidence="10 11">NBRC 12675</strain>
    </source>
</reference>
<dbReference type="EMBL" id="BJML01000002">
    <property type="protein sequence ID" value="GEB45230.1"/>
    <property type="molecule type" value="Genomic_DNA"/>
</dbReference>
<dbReference type="SUPFAM" id="SSF161098">
    <property type="entry name" value="MetI-like"/>
    <property type="match status" value="1"/>
</dbReference>
<feature type="transmembrane region" description="Helical" evidence="8">
    <location>
        <begin position="227"/>
        <end position="250"/>
    </location>
</feature>
<keyword evidence="5 8" id="KW-0812">Transmembrane</keyword>
<keyword evidence="3 8" id="KW-0813">Transport</keyword>
<keyword evidence="7 8" id="KW-0472">Membrane</keyword>
<dbReference type="PANTHER" id="PTHR42929">
    <property type="entry name" value="INNER MEMBRANE ABC TRANSPORTER PERMEASE PROTEIN YDCU-RELATED-RELATED"/>
    <property type="match status" value="1"/>
</dbReference>
<comment type="caution">
    <text evidence="10">The sequence shown here is derived from an EMBL/GenBank/DDBJ whole genome shotgun (WGS) entry which is preliminary data.</text>
</comment>
<dbReference type="OrthoDB" id="8404154at2"/>
<dbReference type="GO" id="GO:0055085">
    <property type="term" value="P:transmembrane transport"/>
    <property type="evidence" value="ECO:0007669"/>
    <property type="project" value="InterPro"/>
</dbReference>
<evidence type="ECO:0000256" key="8">
    <source>
        <dbReference type="RuleBase" id="RU363032"/>
    </source>
</evidence>
<feature type="domain" description="ABC transmembrane type-1" evidence="9">
    <location>
        <begin position="79"/>
        <end position="291"/>
    </location>
</feature>
<dbReference type="Proteomes" id="UP000319525">
    <property type="component" value="Unassembled WGS sequence"/>
</dbReference>
<evidence type="ECO:0000256" key="4">
    <source>
        <dbReference type="ARBA" id="ARBA00022475"/>
    </source>
</evidence>
<feature type="transmembrane region" description="Helical" evidence="8">
    <location>
        <begin position="167"/>
        <end position="191"/>
    </location>
</feature>
<accession>A0A4Y3QM53</accession>
<feature type="transmembrane region" description="Helical" evidence="8">
    <location>
        <begin position="270"/>
        <end position="297"/>
    </location>
</feature>
<organism evidence="10 11">
    <name type="scientific">Microbacterium testaceum</name>
    <name type="common">Aureobacterium testaceum</name>
    <name type="synonym">Brevibacterium testaceum</name>
    <dbReference type="NCBI Taxonomy" id="2033"/>
    <lineage>
        <taxon>Bacteria</taxon>
        <taxon>Bacillati</taxon>
        <taxon>Actinomycetota</taxon>
        <taxon>Actinomycetes</taxon>
        <taxon>Micrococcales</taxon>
        <taxon>Microbacteriaceae</taxon>
        <taxon>Microbacterium</taxon>
    </lineage>
</organism>
<evidence type="ECO:0000259" key="9">
    <source>
        <dbReference type="PROSITE" id="PS50928"/>
    </source>
</evidence>
<dbReference type="InterPro" id="IPR000515">
    <property type="entry name" value="MetI-like"/>
</dbReference>
<evidence type="ECO:0000256" key="6">
    <source>
        <dbReference type="ARBA" id="ARBA00022989"/>
    </source>
</evidence>
<comment type="similarity">
    <text evidence="2">Belongs to the binding-protein-dependent transport system permease family. CysTW subfamily.</text>
</comment>
<evidence type="ECO:0000313" key="10">
    <source>
        <dbReference type="EMBL" id="GEB45230.1"/>
    </source>
</evidence>
<evidence type="ECO:0000256" key="5">
    <source>
        <dbReference type="ARBA" id="ARBA00022692"/>
    </source>
</evidence>
<dbReference type="Pfam" id="PF00528">
    <property type="entry name" value="BPD_transp_1"/>
    <property type="match status" value="1"/>
</dbReference>
<feature type="transmembrane region" description="Helical" evidence="8">
    <location>
        <begin position="83"/>
        <end position="104"/>
    </location>
</feature>
<dbReference type="GeneID" id="57143871"/>
<dbReference type="GO" id="GO:0005886">
    <property type="term" value="C:plasma membrane"/>
    <property type="evidence" value="ECO:0007669"/>
    <property type="project" value="UniProtKB-SubCell"/>
</dbReference>
<evidence type="ECO:0000256" key="2">
    <source>
        <dbReference type="ARBA" id="ARBA00007069"/>
    </source>
</evidence>
<keyword evidence="6 8" id="KW-1133">Transmembrane helix</keyword>
<name>A0A4Y3QM53_MICTE</name>
<dbReference type="Gene3D" id="1.10.3720.10">
    <property type="entry name" value="MetI-like"/>
    <property type="match status" value="1"/>
</dbReference>
<dbReference type="InterPro" id="IPR035906">
    <property type="entry name" value="MetI-like_sf"/>
</dbReference>
<comment type="subcellular location">
    <subcellularLocation>
        <location evidence="1 8">Cell membrane</location>
        <topology evidence="1 8">Multi-pass membrane protein</topology>
    </subcellularLocation>
</comment>
<proteinExistence type="inferred from homology"/>
<dbReference type="PROSITE" id="PS50928">
    <property type="entry name" value="ABC_TM1"/>
    <property type="match status" value="1"/>
</dbReference>
<sequence>MTVASSSRIATAAPTASGAGPLRRRSAGWWGFAPFAVYVALFLAVPTVVAIASGFFTAKGAFTLGNFAALASPAIMTAFVNSLWLSAVVAVVSAVLGAILCLALSSMPPDGWVRSIVDSAASTLAQFGGIMLAFAFIALMGVQGAATLWLQQTFGLDINTLSSDGPLLYQVGGLVFPYVYFSVPLMVLTFLPALEGLQQQWAEAAATLGASRWVYWTRIAMPLLAPAFWGSTILVFAGAFSSFATAAALIDQGGLVALAIKQQLTSETIVGVANTAGVLALGMVVVMAAVMAVYSLLERRARRWRR</sequence>
<feature type="transmembrane region" description="Helical" evidence="8">
    <location>
        <begin position="124"/>
        <end position="147"/>
    </location>
</feature>
<protein>
    <submittedName>
        <fullName evidence="10">ABC transporter permease</fullName>
    </submittedName>
</protein>
<dbReference type="RefSeq" id="WP_116239152.1">
    <property type="nucleotide sequence ID" value="NZ_BJML01000002.1"/>
</dbReference>
<feature type="transmembrane region" description="Helical" evidence="8">
    <location>
        <begin position="32"/>
        <end position="56"/>
    </location>
</feature>